<organism evidence="2 3">
    <name type="scientific">Thalassiosira oceanica</name>
    <name type="common">Marine diatom</name>
    <dbReference type="NCBI Taxonomy" id="159749"/>
    <lineage>
        <taxon>Eukaryota</taxon>
        <taxon>Sar</taxon>
        <taxon>Stramenopiles</taxon>
        <taxon>Ochrophyta</taxon>
        <taxon>Bacillariophyta</taxon>
        <taxon>Coscinodiscophyceae</taxon>
        <taxon>Thalassiosirophycidae</taxon>
        <taxon>Thalassiosirales</taxon>
        <taxon>Thalassiosiraceae</taxon>
        <taxon>Thalassiosira</taxon>
    </lineage>
</organism>
<feature type="region of interest" description="Disordered" evidence="1">
    <location>
        <begin position="1"/>
        <end position="42"/>
    </location>
</feature>
<dbReference type="Proteomes" id="UP000266841">
    <property type="component" value="Unassembled WGS sequence"/>
</dbReference>
<accession>K0SB00</accession>
<sequence>MTRKKKRPREGSEKGRQGSISSRPLPSEGSPAEDWLPERPDVHKFTNNDVQRVEEILLSGLPSTGKASSGYARLMIVPEGGSCHLTMREYRGRTQKPDSSLFIDCTNLHQVIRSETMPLVAVSLNGDEYGEWTSCVLGFLHPGLILLQPVFLIDNKTIDHVATAKLDPIPPINLMNGDYPDMIMIYLNACTDELVGADGRVKCSKDGPDMYRASDFPDLHRKSIEAGKLPQYQFSDNVQEMPEGETVLAGCVSASEINTDFEKLVKKLIAVERLDSRTGDGRSVFSYLEPKKAKCLVKKESVPRADFNSILDELESFHRHVRIHDVPKHGRVALVEAGGEVLVGKALSYEENIPPIQRSGRTFAEFCEKKNVSLQLDAFQFASSRTFKGTSITRPSSDSSLGTCCYSATRSTSATMSSPRMPPEEVRYFQLYNSKWNPTLLPWGMDRLVAISAMERKDADPDYERILQNAQKNAWRDMRDLAPRMSEDARGMIDDKPGHLNSLGIWTTFNDVCNFCIGSHFDKSDAFGYIISMMGMRDPSRTQLSLATTCGYSTTLEGGVGCSAYFHYDSICQAVAIPPNTVSYNTFRSSEVMHHTGVCYSYDDERVYLNPVHLRISAWGGSSSSDASYSGRRDFAAANLWAGGLVPARLTLRAYVERMLNRGQVTNAQNTAGAWDSATAAEENVQHA</sequence>
<protein>
    <submittedName>
        <fullName evidence="2">Uncharacterized protein</fullName>
    </submittedName>
</protein>
<evidence type="ECO:0000256" key="1">
    <source>
        <dbReference type="SAM" id="MobiDB-lite"/>
    </source>
</evidence>
<evidence type="ECO:0000313" key="3">
    <source>
        <dbReference type="Proteomes" id="UP000266841"/>
    </source>
</evidence>
<reference evidence="2 3" key="1">
    <citation type="journal article" date="2012" name="Genome Biol.">
        <title>Genome and low-iron response of an oceanic diatom adapted to chronic iron limitation.</title>
        <authorList>
            <person name="Lommer M."/>
            <person name="Specht M."/>
            <person name="Roy A.S."/>
            <person name="Kraemer L."/>
            <person name="Andreson R."/>
            <person name="Gutowska M.A."/>
            <person name="Wolf J."/>
            <person name="Bergner S.V."/>
            <person name="Schilhabel M.B."/>
            <person name="Klostermeier U.C."/>
            <person name="Beiko R.G."/>
            <person name="Rosenstiel P."/>
            <person name="Hippler M."/>
            <person name="Laroche J."/>
        </authorList>
    </citation>
    <scope>NUCLEOTIDE SEQUENCE [LARGE SCALE GENOMIC DNA]</scope>
    <source>
        <strain evidence="2 3">CCMP1005</strain>
    </source>
</reference>
<dbReference type="AlphaFoldDB" id="K0SB00"/>
<gene>
    <name evidence="2" type="ORF">THAOC_17299</name>
</gene>
<evidence type="ECO:0000313" key="2">
    <source>
        <dbReference type="EMBL" id="EJK62104.1"/>
    </source>
</evidence>
<name>K0SB00_THAOC</name>
<dbReference type="EMBL" id="AGNL01019119">
    <property type="protein sequence ID" value="EJK62104.1"/>
    <property type="molecule type" value="Genomic_DNA"/>
</dbReference>
<comment type="caution">
    <text evidence="2">The sequence shown here is derived from an EMBL/GenBank/DDBJ whole genome shotgun (WGS) entry which is preliminary data.</text>
</comment>
<keyword evidence="3" id="KW-1185">Reference proteome</keyword>
<proteinExistence type="predicted"/>